<dbReference type="RefSeq" id="WP_131513316.1">
    <property type="nucleotide sequence ID" value="NZ_SJKD01000002.1"/>
</dbReference>
<feature type="transmembrane region" description="Helical" evidence="2">
    <location>
        <begin position="33"/>
        <end position="55"/>
    </location>
</feature>
<dbReference type="Pfam" id="PF21537">
    <property type="entry name" value="DUF1980_C"/>
    <property type="match status" value="1"/>
</dbReference>
<evidence type="ECO:0000256" key="2">
    <source>
        <dbReference type="SAM" id="Phobius"/>
    </source>
</evidence>
<feature type="domain" description="DUF1980" evidence="3">
    <location>
        <begin position="175"/>
        <end position="265"/>
    </location>
</feature>
<dbReference type="EMBL" id="SJKD01000002">
    <property type="protein sequence ID" value="TCC50657.1"/>
    <property type="molecule type" value="Genomic_DNA"/>
</dbReference>
<dbReference type="InterPro" id="IPR048447">
    <property type="entry name" value="DUF1980_C"/>
</dbReference>
<comment type="caution">
    <text evidence="4">The sequence shown here is derived from an EMBL/GenBank/DDBJ whole genome shotgun (WGS) entry which is preliminary data.</text>
</comment>
<reference evidence="4 5" key="1">
    <citation type="submission" date="2019-02" db="EMBL/GenBank/DDBJ databases">
        <title>Kribbella capetownensis sp. nov. and Kribbella speibonae sp. nov., isolated from soil.</title>
        <authorList>
            <person name="Curtis S.M."/>
            <person name="Norton I."/>
            <person name="Everest G.J."/>
            <person name="Meyers P.R."/>
        </authorList>
    </citation>
    <scope>NUCLEOTIDE SEQUENCE [LARGE SCALE GENOMIC DNA]</scope>
    <source>
        <strain evidence="4 5">YM53</strain>
    </source>
</reference>
<keyword evidence="2" id="KW-1133">Transmembrane helix</keyword>
<name>A0A4R0JVL8_9ACTN</name>
<keyword evidence="5" id="KW-1185">Reference proteome</keyword>
<feature type="compositionally biased region" description="Polar residues" evidence="1">
    <location>
        <begin position="135"/>
        <end position="154"/>
    </location>
</feature>
<dbReference type="AlphaFoldDB" id="A0A4R0JVL8"/>
<feature type="region of interest" description="Disordered" evidence="1">
    <location>
        <begin position="131"/>
        <end position="154"/>
    </location>
</feature>
<feature type="region of interest" description="Disordered" evidence="1">
    <location>
        <begin position="61"/>
        <end position="84"/>
    </location>
</feature>
<evidence type="ECO:0000259" key="3">
    <source>
        <dbReference type="Pfam" id="PF21537"/>
    </source>
</evidence>
<protein>
    <submittedName>
        <fullName evidence="4">TIGR03943 family protein</fullName>
    </submittedName>
</protein>
<dbReference type="PANTHER" id="PTHR40047:SF1">
    <property type="entry name" value="UPF0703 PROTEIN YCGQ"/>
    <property type="match status" value="1"/>
</dbReference>
<evidence type="ECO:0000313" key="4">
    <source>
        <dbReference type="EMBL" id="TCC50657.1"/>
    </source>
</evidence>
<proteinExistence type="predicted"/>
<sequence length="266" mass="28840">MRRSVAALVIVFIGAAVMELATSGTYLRYVKPGMRWMLLAAGVVLIALAVTDVLVDGRKKPAQQEQPVAMPEDAWRDAPWPAGRRDEEIDHSAHADHGHGHHGLPRTAWLLLIPIFALLVIDPPALGADAAERQSPVSSKPANPKSNAWMADNSQGAPPVAVPVTDYAIWAVWQQDTMKGRRYQLTGFVTPAKNGVWYVTRIGITCCVADGTAYMVEARGQAAPPKNQWVTVTGLWAEPTKRPDGDVAALTVETLKPVAMPVNPYE</sequence>
<accession>A0A4R0JVL8</accession>
<evidence type="ECO:0000256" key="1">
    <source>
        <dbReference type="SAM" id="MobiDB-lite"/>
    </source>
</evidence>
<gene>
    <name evidence="4" type="ORF">E0H75_10690</name>
</gene>
<keyword evidence="2" id="KW-0472">Membrane</keyword>
<keyword evidence="2" id="KW-0812">Transmembrane</keyword>
<dbReference type="Proteomes" id="UP000293342">
    <property type="component" value="Unassembled WGS sequence"/>
</dbReference>
<organism evidence="4 5">
    <name type="scientific">Kribbella capetownensis</name>
    <dbReference type="NCBI Taxonomy" id="1572659"/>
    <lineage>
        <taxon>Bacteria</taxon>
        <taxon>Bacillati</taxon>
        <taxon>Actinomycetota</taxon>
        <taxon>Actinomycetes</taxon>
        <taxon>Propionibacteriales</taxon>
        <taxon>Kribbellaceae</taxon>
        <taxon>Kribbella</taxon>
    </lineage>
</organism>
<evidence type="ECO:0000313" key="5">
    <source>
        <dbReference type="Proteomes" id="UP000293342"/>
    </source>
</evidence>
<dbReference type="PANTHER" id="PTHR40047">
    <property type="entry name" value="UPF0703 PROTEIN YCGQ"/>
    <property type="match status" value="1"/>
</dbReference>
<dbReference type="InterPro" id="IPR052955">
    <property type="entry name" value="UPF0703_membrane_permease"/>
</dbReference>
<dbReference type="NCBIfam" id="TIGR03943">
    <property type="entry name" value="TIGR03943 family putative permease subunit"/>
    <property type="match status" value="1"/>
</dbReference>
<dbReference type="InterPro" id="IPR015402">
    <property type="entry name" value="DUF1980"/>
</dbReference>
<dbReference type="OrthoDB" id="359029at2"/>